<evidence type="ECO:0000313" key="3">
    <source>
        <dbReference type="EMBL" id="MDO7883222.1"/>
    </source>
</evidence>
<organism evidence="3 4">
    <name type="scientific">Antiquaquibacter soli</name>
    <dbReference type="NCBI Taxonomy" id="3064523"/>
    <lineage>
        <taxon>Bacteria</taxon>
        <taxon>Bacillati</taxon>
        <taxon>Actinomycetota</taxon>
        <taxon>Actinomycetes</taxon>
        <taxon>Micrococcales</taxon>
        <taxon>Microbacteriaceae</taxon>
        <taxon>Antiquaquibacter</taxon>
    </lineage>
</organism>
<dbReference type="InterPro" id="IPR015424">
    <property type="entry name" value="PyrdxlP-dep_Trfase"/>
</dbReference>
<dbReference type="InterPro" id="IPR000653">
    <property type="entry name" value="DegT/StrS_aminotransferase"/>
</dbReference>
<dbReference type="EC" id="2.6.1.-" evidence="3"/>
<dbReference type="PANTHER" id="PTHR30244">
    <property type="entry name" value="TRANSAMINASE"/>
    <property type="match status" value="1"/>
</dbReference>
<dbReference type="Pfam" id="PF01041">
    <property type="entry name" value="DegT_DnrJ_EryC1"/>
    <property type="match status" value="1"/>
</dbReference>
<comment type="caution">
    <text evidence="3">The sequence shown here is derived from an EMBL/GenBank/DDBJ whole genome shotgun (WGS) entry which is preliminary data.</text>
</comment>
<dbReference type="Gene3D" id="3.40.640.10">
    <property type="entry name" value="Type I PLP-dependent aspartate aminotransferase-like (Major domain)"/>
    <property type="match status" value="1"/>
</dbReference>
<protein>
    <submittedName>
        <fullName evidence="3">DegT/DnrJ/EryC1/StrS family aminotransferase</fullName>
        <ecNumber evidence="3">2.6.1.-</ecNumber>
    </submittedName>
</protein>
<keyword evidence="3" id="KW-0032">Aminotransferase</keyword>
<keyword evidence="2" id="KW-0663">Pyridoxal phosphate</keyword>
<evidence type="ECO:0000256" key="1">
    <source>
        <dbReference type="ARBA" id="ARBA00001933"/>
    </source>
</evidence>
<dbReference type="InterPro" id="IPR015422">
    <property type="entry name" value="PyrdxlP-dep_Trfase_small"/>
</dbReference>
<accession>A0ABT9BS10</accession>
<dbReference type="Gene3D" id="3.90.1150.10">
    <property type="entry name" value="Aspartate Aminotransferase, domain 1"/>
    <property type="match status" value="1"/>
</dbReference>
<reference evidence="3 4" key="1">
    <citation type="submission" date="2023-07" db="EMBL/GenBank/DDBJ databases">
        <title>Protaetiibacter sp. nov WY-16 isolated from soil.</title>
        <authorList>
            <person name="Liu B."/>
            <person name="Wan Y."/>
        </authorList>
    </citation>
    <scope>NUCLEOTIDE SEQUENCE [LARGE SCALE GENOMIC DNA]</scope>
    <source>
        <strain evidence="3 4">WY-16</strain>
    </source>
</reference>
<dbReference type="EMBL" id="JAUQUB010000004">
    <property type="protein sequence ID" value="MDO7883222.1"/>
    <property type="molecule type" value="Genomic_DNA"/>
</dbReference>
<keyword evidence="4" id="KW-1185">Reference proteome</keyword>
<dbReference type="PIRSF" id="PIRSF000390">
    <property type="entry name" value="PLP_StrS"/>
    <property type="match status" value="1"/>
</dbReference>
<proteinExistence type="inferred from homology"/>
<dbReference type="InterPro" id="IPR015421">
    <property type="entry name" value="PyrdxlP-dep_Trfase_major"/>
</dbReference>
<dbReference type="CDD" id="cd00616">
    <property type="entry name" value="AHBA_syn"/>
    <property type="match status" value="1"/>
</dbReference>
<gene>
    <name evidence="3" type="ORF">Q5716_13375</name>
</gene>
<dbReference type="RefSeq" id="WP_305003652.1">
    <property type="nucleotide sequence ID" value="NZ_JAUQUB010000004.1"/>
</dbReference>
<dbReference type="SUPFAM" id="SSF53383">
    <property type="entry name" value="PLP-dependent transferases"/>
    <property type="match status" value="1"/>
</dbReference>
<comment type="similarity">
    <text evidence="2">Belongs to the DegT/DnrJ/EryC1 family.</text>
</comment>
<dbReference type="GO" id="GO:0008483">
    <property type="term" value="F:transaminase activity"/>
    <property type="evidence" value="ECO:0007669"/>
    <property type="project" value="UniProtKB-KW"/>
</dbReference>
<dbReference type="PANTHER" id="PTHR30244:SF34">
    <property type="entry name" value="DTDP-4-AMINO-4,6-DIDEOXYGALACTOSE TRANSAMINASE"/>
    <property type="match status" value="1"/>
</dbReference>
<evidence type="ECO:0000313" key="4">
    <source>
        <dbReference type="Proteomes" id="UP001241072"/>
    </source>
</evidence>
<dbReference type="Proteomes" id="UP001241072">
    <property type="component" value="Unassembled WGS sequence"/>
</dbReference>
<sequence length="406" mass="44269">MPIPFSLPLIDDDVIAEVNDALTNTGWLTTGPKVRLLEAEIGALTGTPVLCVNSWTSGAMLMLRWFGIGPGDEVIVPAYTYSATALCAMNIGATVVMVDVLDDFTIDPEKLAAAITPRTKAVLPVDIGGWPADYARIREVVEDARSLFEAATPRQQQLGRILVVADAAHSIGAVYRDRPIGQWADATVFSLHSVKNVTTGEGGAIALALPDPFDNEAEYTFLKAFALNGQNKSAFEKNQTGAWRYDIVDQGLKVNLPDINAAIGLAQMRKYPGQLLPDRKRIYERYLAGFAHDSWAHLRPIVDGDRESSCHLAMLRVDGADEQRRDAIIQHISEAGIGVNVHYIPMAMLTLFRNRGYDIADYPQTYRLYSNEITLPLYNGLTDAQVDEVVAAVRAAVEATAPEASA</sequence>
<name>A0ABT9BS10_9MICO</name>
<evidence type="ECO:0000256" key="2">
    <source>
        <dbReference type="RuleBase" id="RU004508"/>
    </source>
</evidence>
<keyword evidence="3" id="KW-0808">Transferase</keyword>
<comment type="cofactor">
    <cofactor evidence="1">
        <name>pyridoxal 5'-phosphate</name>
        <dbReference type="ChEBI" id="CHEBI:597326"/>
    </cofactor>
</comment>